<keyword evidence="2" id="KW-0460">Magnesium</keyword>
<organism evidence="3 4">
    <name type="scientific">Rhodoplanes roseus</name>
    <dbReference type="NCBI Taxonomy" id="29409"/>
    <lineage>
        <taxon>Bacteria</taxon>
        <taxon>Pseudomonadati</taxon>
        <taxon>Pseudomonadota</taxon>
        <taxon>Alphaproteobacteria</taxon>
        <taxon>Hyphomicrobiales</taxon>
        <taxon>Nitrobacteraceae</taxon>
        <taxon>Rhodoplanes</taxon>
    </lineage>
</organism>
<feature type="binding site" evidence="2">
    <location>
        <begin position="69"/>
        <end position="71"/>
    </location>
    <ligand>
        <name>substrate</name>
    </ligand>
</feature>
<dbReference type="GO" id="GO:0008834">
    <property type="term" value="F:ditrans,polycis-undecaprenyl-diphosphate synthase [(2E,6E)-farnesyl-diphosphate specific] activity"/>
    <property type="evidence" value="ECO:0007669"/>
    <property type="project" value="TreeGrafter"/>
</dbReference>
<dbReference type="GO" id="GO:0000287">
    <property type="term" value="F:magnesium ion binding"/>
    <property type="evidence" value="ECO:0007669"/>
    <property type="project" value="UniProtKB-UniRule"/>
</dbReference>
<comment type="cofactor">
    <cofactor evidence="2">
        <name>Mg(2+)</name>
        <dbReference type="ChEBI" id="CHEBI:18420"/>
    </cofactor>
    <text evidence="2">Binds 2 magnesium ions per subunit.</text>
</comment>
<evidence type="ECO:0000256" key="2">
    <source>
        <dbReference type="HAMAP-Rule" id="MF_01139"/>
    </source>
</evidence>
<dbReference type="GO" id="GO:0005829">
    <property type="term" value="C:cytosol"/>
    <property type="evidence" value="ECO:0007669"/>
    <property type="project" value="TreeGrafter"/>
</dbReference>
<comment type="function">
    <text evidence="2">Catalyzes the condensation of isopentenyl diphosphate (IPP) with allylic pyrophosphates generating different type of terpenoids.</text>
</comment>
<dbReference type="PANTHER" id="PTHR10291:SF0">
    <property type="entry name" value="DEHYDRODOLICHYL DIPHOSPHATE SYNTHASE 2"/>
    <property type="match status" value="1"/>
</dbReference>
<dbReference type="InterPro" id="IPR018520">
    <property type="entry name" value="UPP_synth-like_CS"/>
</dbReference>
<feature type="binding site" evidence="2">
    <location>
        <position position="188"/>
    </location>
    <ligand>
        <name>substrate</name>
    </ligand>
</feature>
<dbReference type="EC" id="2.5.1.-" evidence="2"/>
<dbReference type="CDD" id="cd00475">
    <property type="entry name" value="Cis_IPPS"/>
    <property type="match status" value="1"/>
</dbReference>
<sequence length="264" mass="28152">MSANVANESEAPRHPPRHVAIVMDGNGRWATARGLPRPAGHHAGVETVRRIVEAAPALGIETLTLYAFSSDNWRRPTTEVAALMALLRRFVRAETARLAEAGARLTMLGRRDRLPGGLAEAIAAAEQATAAGTRLHLRVALDYSARDTILDAARRAAALPSLTREIFARLLSGDHGADPVPDVDLLIRTGGEQRLSDFLLWECAYAELLFVPRLWPDFSAADLADAVAWYAQRERRFGGFGAAPAAAAAPALTAASPAVVPSAA</sequence>
<feature type="active site" description="Proton acceptor" evidence="2">
    <location>
        <position position="72"/>
    </location>
</feature>
<dbReference type="NCBIfam" id="TIGR00055">
    <property type="entry name" value="uppS"/>
    <property type="match status" value="1"/>
</dbReference>
<feature type="active site" evidence="2">
    <location>
        <position position="24"/>
    </location>
</feature>
<keyword evidence="1 2" id="KW-0808">Transferase</keyword>
<feature type="binding site" evidence="2">
    <location>
        <position position="41"/>
    </location>
    <ligand>
        <name>substrate</name>
    </ligand>
</feature>
<evidence type="ECO:0000313" key="4">
    <source>
        <dbReference type="Proteomes" id="UP000249130"/>
    </source>
</evidence>
<dbReference type="InterPro" id="IPR036424">
    <property type="entry name" value="UPP_synth-like_sf"/>
</dbReference>
<dbReference type="Proteomes" id="UP000249130">
    <property type="component" value="Unassembled WGS sequence"/>
</dbReference>
<name>A0A327KIE0_9BRAD</name>
<feature type="binding site" evidence="2">
    <location>
        <position position="29"/>
    </location>
    <ligand>
        <name>substrate</name>
    </ligand>
</feature>
<evidence type="ECO:0000313" key="3">
    <source>
        <dbReference type="EMBL" id="RAI38227.1"/>
    </source>
</evidence>
<dbReference type="RefSeq" id="WP_111422496.1">
    <property type="nucleotide sequence ID" value="NZ_NPEX01000377.1"/>
</dbReference>
<protein>
    <recommendedName>
        <fullName evidence="2">Isoprenyl transferase</fullName>
        <ecNumber evidence="2">2.5.1.-</ecNumber>
    </recommendedName>
</protein>
<dbReference type="NCBIfam" id="NF011412">
    <property type="entry name" value="PRK14839.1"/>
    <property type="match status" value="1"/>
</dbReference>
<proteinExistence type="inferred from homology"/>
<feature type="binding site" evidence="2">
    <location>
        <position position="73"/>
    </location>
    <ligand>
        <name>substrate</name>
    </ligand>
</feature>
<feature type="binding site" evidence="2">
    <location>
        <position position="75"/>
    </location>
    <ligand>
        <name>substrate</name>
    </ligand>
</feature>
<evidence type="ECO:0000256" key="1">
    <source>
        <dbReference type="ARBA" id="ARBA00022679"/>
    </source>
</evidence>
<comment type="subunit">
    <text evidence="2">Homodimer.</text>
</comment>
<comment type="caution">
    <text evidence="3">The sequence shown here is derived from an EMBL/GenBank/DDBJ whole genome shotgun (WGS) entry which is preliminary data.</text>
</comment>
<feature type="binding site" evidence="2">
    <location>
        <begin position="194"/>
        <end position="196"/>
    </location>
    <ligand>
        <name>substrate</name>
    </ligand>
</feature>
<dbReference type="Pfam" id="PF01255">
    <property type="entry name" value="Prenyltransf"/>
    <property type="match status" value="1"/>
</dbReference>
<dbReference type="PROSITE" id="PS01066">
    <property type="entry name" value="UPP_SYNTHASE"/>
    <property type="match status" value="1"/>
</dbReference>
<dbReference type="HAMAP" id="MF_01139">
    <property type="entry name" value="ISPT"/>
    <property type="match status" value="1"/>
</dbReference>
<feature type="binding site" evidence="2">
    <location>
        <begin position="25"/>
        <end position="28"/>
    </location>
    <ligand>
        <name>substrate</name>
    </ligand>
</feature>
<feature type="binding site" evidence="2">
    <location>
        <position position="24"/>
    </location>
    <ligand>
        <name>Mg(2+)</name>
        <dbReference type="ChEBI" id="CHEBI:18420"/>
    </ligand>
</feature>
<feature type="binding site" evidence="2">
    <location>
        <position position="37"/>
    </location>
    <ligand>
        <name>substrate</name>
    </ligand>
</feature>
<comment type="similarity">
    <text evidence="2">Belongs to the UPP synthase family.</text>
</comment>
<accession>A0A327KIE0</accession>
<keyword evidence="2" id="KW-0479">Metal-binding</keyword>
<feature type="binding site" evidence="2">
    <location>
        <position position="207"/>
    </location>
    <ligand>
        <name>Mg(2+)</name>
        <dbReference type="ChEBI" id="CHEBI:18420"/>
    </ligand>
</feature>
<dbReference type="OrthoDB" id="4191603at2"/>
<reference evidence="3 4" key="1">
    <citation type="submission" date="2017-07" db="EMBL/GenBank/DDBJ databases">
        <title>Draft Genome Sequences of Select Purple Nonsulfur Bacteria.</title>
        <authorList>
            <person name="Lasarre B."/>
            <person name="Mckinlay J.B."/>
        </authorList>
    </citation>
    <scope>NUCLEOTIDE SEQUENCE [LARGE SCALE GENOMIC DNA]</scope>
    <source>
        <strain evidence="3 4">DSM 5909</strain>
    </source>
</reference>
<dbReference type="SUPFAM" id="SSF64005">
    <property type="entry name" value="Undecaprenyl diphosphate synthase"/>
    <property type="match status" value="1"/>
</dbReference>
<dbReference type="InterPro" id="IPR001441">
    <property type="entry name" value="UPP_synth-like"/>
</dbReference>
<gene>
    <name evidence="3" type="primary">uppS</name>
    <name evidence="3" type="ORF">CH341_28265</name>
</gene>
<dbReference type="PANTHER" id="PTHR10291">
    <property type="entry name" value="DEHYDRODOLICHYL DIPHOSPHATE SYNTHASE FAMILY MEMBER"/>
    <property type="match status" value="1"/>
</dbReference>
<dbReference type="Gene3D" id="3.40.1180.10">
    <property type="entry name" value="Decaprenyl diphosphate synthase-like"/>
    <property type="match status" value="1"/>
</dbReference>
<dbReference type="EMBL" id="NPEX01000377">
    <property type="protein sequence ID" value="RAI38227.1"/>
    <property type="molecule type" value="Genomic_DNA"/>
</dbReference>
<dbReference type="AlphaFoldDB" id="A0A327KIE0"/>
<keyword evidence="4" id="KW-1185">Reference proteome</keyword>
<dbReference type="GO" id="GO:0016094">
    <property type="term" value="P:polyprenol biosynthetic process"/>
    <property type="evidence" value="ECO:0007669"/>
    <property type="project" value="TreeGrafter"/>
</dbReference>